<dbReference type="EMBL" id="MH687390">
    <property type="protein sequence ID" value="AXV45664.1"/>
    <property type="molecule type" value="Genomic_DNA"/>
</dbReference>
<organism evidence="1">
    <name type="scientific">uncultured organism</name>
    <dbReference type="NCBI Taxonomy" id="155900"/>
    <lineage>
        <taxon>unclassified sequences</taxon>
        <taxon>environmental samples</taxon>
    </lineage>
</organism>
<dbReference type="EMBL" id="MH687380">
    <property type="protein sequence ID" value="AXV45385.1"/>
    <property type="molecule type" value="Genomic_DNA"/>
</dbReference>
<gene>
    <name evidence="1" type="ORF">TRI23_00006</name>
    <name evidence="2" type="ORF">TRI7_00015</name>
</gene>
<evidence type="ECO:0000313" key="2">
    <source>
        <dbReference type="EMBL" id="AXV45664.1"/>
    </source>
</evidence>
<proteinExistence type="predicted"/>
<protein>
    <submittedName>
        <fullName evidence="1">Uncharacterized protein</fullName>
    </submittedName>
</protein>
<sequence length="65" mass="7127">MSDMNLLAEAKTLLSHHPFTLADARALEALEEAAVGEEGLCIAELWELALGQADEEARRYLQGED</sequence>
<reference evidence="1" key="1">
    <citation type="submission" date="2018-07" db="EMBL/GenBank/DDBJ databases">
        <title>Functional screening for triclosan resistance in a wastewater metagenome and isolates of Escherichia coli and Enterococcus spp. from a large Canadian healthcare region.</title>
        <authorList>
            <person name="Cameron A."/>
            <person name="Barbieri R."/>
            <person name="Read R.R."/>
            <person name="Church D.L."/>
            <person name="Adator E.H."/>
            <person name="McAllister T.A."/>
        </authorList>
    </citation>
    <scope>NUCLEOTIDE SEQUENCE</scope>
</reference>
<name>A0A385FUN8_9ZZZZ</name>
<accession>A0A385FUN8</accession>
<dbReference type="AlphaFoldDB" id="A0A385FUN8"/>
<evidence type="ECO:0000313" key="1">
    <source>
        <dbReference type="EMBL" id="AXV45385.1"/>
    </source>
</evidence>